<keyword evidence="3" id="KW-1185">Reference proteome</keyword>
<proteinExistence type="predicted"/>
<dbReference type="AlphaFoldDB" id="A0A4Z2E532"/>
<dbReference type="EMBL" id="SRLO01017043">
    <property type="protein sequence ID" value="TNN23885.1"/>
    <property type="molecule type" value="Genomic_DNA"/>
</dbReference>
<sequence>MQRICGLTFQVWGSAVSFSLCGRLRVQDFKSLQSTSAWGSGRLRLAAASHRSRHPIRIPPPAKSHAGLSPQHHPGISLTPRRPQPGETPD</sequence>
<name>A0A4Z2E532_9TELE</name>
<protein>
    <submittedName>
        <fullName evidence="2">Uncharacterized protein</fullName>
    </submittedName>
</protein>
<accession>A0A4Z2E532</accession>
<dbReference type="Proteomes" id="UP000314294">
    <property type="component" value="Unassembled WGS sequence"/>
</dbReference>
<reference evidence="2 3" key="1">
    <citation type="submission" date="2019-03" db="EMBL/GenBank/DDBJ databases">
        <title>First draft genome of Liparis tanakae, snailfish: a comprehensive survey of snailfish specific genes.</title>
        <authorList>
            <person name="Kim W."/>
            <person name="Song I."/>
            <person name="Jeong J.-H."/>
            <person name="Kim D."/>
            <person name="Kim S."/>
            <person name="Ryu S."/>
            <person name="Song J.Y."/>
            <person name="Lee S.K."/>
        </authorList>
    </citation>
    <scope>NUCLEOTIDE SEQUENCE [LARGE SCALE GENOMIC DNA]</scope>
    <source>
        <tissue evidence="2">Muscle</tissue>
    </source>
</reference>
<organism evidence="2 3">
    <name type="scientific">Liparis tanakae</name>
    <name type="common">Tanaka's snailfish</name>
    <dbReference type="NCBI Taxonomy" id="230148"/>
    <lineage>
        <taxon>Eukaryota</taxon>
        <taxon>Metazoa</taxon>
        <taxon>Chordata</taxon>
        <taxon>Craniata</taxon>
        <taxon>Vertebrata</taxon>
        <taxon>Euteleostomi</taxon>
        <taxon>Actinopterygii</taxon>
        <taxon>Neopterygii</taxon>
        <taxon>Teleostei</taxon>
        <taxon>Neoteleostei</taxon>
        <taxon>Acanthomorphata</taxon>
        <taxon>Eupercaria</taxon>
        <taxon>Perciformes</taxon>
        <taxon>Cottioidei</taxon>
        <taxon>Cottales</taxon>
        <taxon>Liparidae</taxon>
        <taxon>Liparis</taxon>
    </lineage>
</organism>
<evidence type="ECO:0000256" key="1">
    <source>
        <dbReference type="SAM" id="MobiDB-lite"/>
    </source>
</evidence>
<feature type="region of interest" description="Disordered" evidence="1">
    <location>
        <begin position="50"/>
        <end position="90"/>
    </location>
</feature>
<comment type="caution">
    <text evidence="2">The sequence shown here is derived from an EMBL/GenBank/DDBJ whole genome shotgun (WGS) entry which is preliminary data.</text>
</comment>
<evidence type="ECO:0000313" key="3">
    <source>
        <dbReference type="Proteomes" id="UP000314294"/>
    </source>
</evidence>
<gene>
    <name evidence="2" type="ORF">EYF80_065992</name>
</gene>
<evidence type="ECO:0000313" key="2">
    <source>
        <dbReference type="EMBL" id="TNN23885.1"/>
    </source>
</evidence>